<comment type="similarity">
    <text evidence="1">Belongs to the disease resistance NB-LRR family.</text>
</comment>
<dbReference type="InterPro" id="IPR036388">
    <property type="entry name" value="WH-like_DNA-bd_sf"/>
</dbReference>
<keyword evidence="5" id="KW-0175">Coiled coil</keyword>
<keyword evidence="2" id="KW-0433">Leucine-rich repeat</keyword>
<proteinExistence type="inferred from homology"/>
<dbReference type="InterPro" id="IPR001611">
    <property type="entry name" value="Leu-rich_rpt"/>
</dbReference>
<evidence type="ECO:0000256" key="4">
    <source>
        <dbReference type="ARBA" id="ARBA00022821"/>
    </source>
</evidence>
<protein>
    <submittedName>
        <fullName evidence="9">Uncharacterized protein</fullName>
    </submittedName>
</protein>
<dbReference type="Pfam" id="PF23598">
    <property type="entry name" value="LRR_14"/>
    <property type="match status" value="1"/>
</dbReference>
<organism evidence="9 10">
    <name type="scientific">Nyssa sinensis</name>
    <dbReference type="NCBI Taxonomy" id="561372"/>
    <lineage>
        <taxon>Eukaryota</taxon>
        <taxon>Viridiplantae</taxon>
        <taxon>Streptophyta</taxon>
        <taxon>Embryophyta</taxon>
        <taxon>Tracheophyta</taxon>
        <taxon>Spermatophyta</taxon>
        <taxon>Magnoliopsida</taxon>
        <taxon>eudicotyledons</taxon>
        <taxon>Gunneridae</taxon>
        <taxon>Pentapetalae</taxon>
        <taxon>asterids</taxon>
        <taxon>Cornales</taxon>
        <taxon>Nyssaceae</taxon>
        <taxon>Nyssa</taxon>
    </lineage>
</organism>
<dbReference type="Gene3D" id="1.10.10.10">
    <property type="entry name" value="Winged helix-like DNA-binding domain superfamily/Winged helix DNA-binding domain"/>
    <property type="match status" value="1"/>
</dbReference>
<evidence type="ECO:0000256" key="2">
    <source>
        <dbReference type="ARBA" id="ARBA00022614"/>
    </source>
</evidence>
<dbReference type="GO" id="GO:0006952">
    <property type="term" value="P:defense response"/>
    <property type="evidence" value="ECO:0007669"/>
    <property type="project" value="UniProtKB-KW"/>
</dbReference>
<dbReference type="SUPFAM" id="SSF52540">
    <property type="entry name" value="P-loop containing nucleoside triphosphate hydrolases"/>
    <property type="match status" value="1"/>
</dbReference>
<dbReference type="OrthoDB" id="1691503at2759"/>
<dbReference type="SUPFAM" id="SSF52047">
    <property type="entry name" value="RNI-like"/>
    <property type="match status" value="1"/>
</dbReference>
<feature type="domain" description="NB-ARC" evidence="6">
    <location>
        <begin position="153"/>
        <end position="323"/>
    </location>
</feature>
<dbReference type="InterPro" id="IPR050905">
    <property type="entry name" value="Plant_NBS-LRR"/>
</dbReference>
<dbReference type="GO" id="GO:0043531">
    <property type="term" value="F:ADP binding"/>
    <property type="evidence" value="ECO:0007669"/>
    <property type="project" value="InterPro"/>
</dbReference>
<dbReference type="PANTHER" id="PTHR33463">
    <property type="entry name" value="NB-ARC DOMAIN-CONTAINING PROTEIN-RELATED"/>
    <property type="match status" value="1"/>
</dbReference>
<evidence type="ECO:0000259" key="7">
    <source>
        <dbReference type="Pfam" id="PF23247"/>
    </source>
</evidence>
<accession>A0A5J5B2Y3</accession>
<evidence type="ECO:0000313" key="10">
    <source>
        <dbReference type="Proteomes" id="UP000325577"/>
    </source>
</evidence>
<dbReference type="Gene3D" id="3.80.10.10">
    <property type="entry name" value="Ribonuclease Inhibitor"/>
    <property type="match status" value="2"/>
</dbReference>
<dbReference type="Pfam" id="PF23247">
    <property type="entry name" value="LRR_RPS2"/>
    <property type="match status" value="1"/>
</dbReference>
<dbReference type="EMBL" id="CM018039">
    <property type="protein sequence ID" value="KAA8536606.1"/>
    <property type="molecule type" value="Genomic_DNA"/>
</dbReference>
<evidence type="ECO:0000259" key="8">
    <source>
        <dbReference type="Pfam" id="PF23598"/>
    </source>
</evidence>
<dbReference type="Pfam" id="PF00931">
    <property type="entry name" value="NB-ARC"/>
    <property type="match status" value="1"/>
</dbReference>
<evidence type="ECO:0000256" key="3">
    <source>
        <dbReference type="ARBA" id="ARBA00022737"/>
    </source>
</evidence>
<feature type="coiled-coil region" evidence="5">
    <location>
        <begin position="43"/>
        <end position="70"/>
    </location>
</feature>
<dbReference type="FunFam" id="3.40.50.300:FF:001091">
    <property type="entry name" value="Probable disease resistance protein At1g61300"/>
    <property type="match status" value="1"/>
</dbReference>
<feature type="domain" description="Disease resistance R13L4/SHOC-2-like LRR" evidence="8">
    <location>
        <begin position="535"/>
        <end position="735"/>
    </location>
</feature>
<dbReference type="InterPro" id="IPR032675">
    <property type="entry name" value="LRR_dom_sf"/>
</dbReference>
<keyword evidence="4" id="KW-0611">Plant defense</keyword>
<sequence length="1009" mass="115378">MTGLEVAGPLIAAATPTIISATPAIVDGVVATYALLKNKYLSFKNMKEIREELEKDMKALGDKRDKYKSTKMPSNIFYEWHCSVGDIEEEVKTIVTKSKKASRIKHGKYSEKMKKMANEVIELLEESDKFLADPERVEWIDNASNIKGIKSREEVLDRIVNLLKNNKVQRIGIHGTLGIGKTTIMQNLNNHAEVAKMFDIIIWLKLPTEESNKNFSREHPQNAIMRRFMQRLKLSIECAAKEMEVAKIISEKLEGKKYLLLLDDVNEELDLSQVGIPAPDGRNGCKMVLTARLPHVAFHMNVDRWVKMLSLSNDQEAWKMFQVFLPLTELKPNQLRLANYLCRGCGGHPLYIETVAKTFKLNSNKFWADGLDSYRDWPEEDHQGIMEFYKKLQKFCYDQLDDDMKKCFLYGALYPEDRDIYIDYLVECWAAEEFLKRENSYIRGHAILDDFKNVSFEEGKSDEYVRMHKCLRKVALSILSKNECLVKTGEALKGPLDEEAWKQKNWISIVDSGLEKLPDCSCYSLLSTVRNLLANCPNCDKLSTLLLSHNSALTTISPSFFNHKKSLRVLDLSHTGIKSLPPSISRLIKLKVLNLSECKYLMKLEKLEHIESLDLRGSGIIGIPPHLENLGCLRHLRVSFAKSRNENNIQELSFNEDIISKLSSLESLVIDLNSKEQWSNAMAEKIIEEVATLEKFTSLKFSFPNEVVDLIKVMPSPPTLLIYVHEADSLQTFVNKSHSWRNIRGINSFQFFIGCKNSKDPQIPELHLYNRYIKYCDGEGFNALNLEAPADAFELVNHINIKQLSDFPVASMNEIRSFFVKRCKTIETILDTGNHVILQNLEHLYVMDVPNLVSVWKGRMGPGSPSKLETLVLSSCPMLIKIFPDRVIHQLDKIQYLEIKDCSEIQEIILEAEIDDGVQVLPQLKKLTLLNLPKLRSIYPNEEAEFNQSRERLVGDIAVPKRRGQRLLQKSCIVRFLVMQWCCSLDGPMGFFTLNIWSLGSFNAPSVCC</sequence>
<evidence type="ECO:0000259" key="6">
    <source>
        <dbReference type="Pfam" id="PF00931"/>
    </source>
</evidence>
<dbReference type="PRINTS" id="PR00364">
    <property type="entry name" value="DISEASERSIST"/>
</dbReference>
<reference evidence="9 10" key="1">
    <citation type="submission" date="2019-09" db="EMBL/GenBank/DDBJ databases">
        <title>A chromosome-level genome assembly of the Chinese tupelo Nyssa sinensis.</title>
        <authorList>
            <person name="Yang X."/>
            <person name="Kang M."/>
            <person name="Yang Y."/>
            <person name="Xiong H."/>
            <person name="Wang M."/>
            <person name="Zhang Z."/>
            <person name="Wang Z."/>
            <person name="Wu H."/>
            <person name="Ma T."/>
            <person name="Liu J."/>
            <person name="Xi Z."/>
        </authorList>
    </citation>
    <scope>NUCLEOTIDE SEQUENCE [LARGE SCALE GENOMIC DNA]</scope>
    <source>
        <strain evidence="9">J267</strain>
        <tissue evidence="9">Leaf</tissue>
    </source>
</reference>
<dbReference type="AlphaFoldDB" id="A0A5J5B2Y3"/>
<evidence type="ECO:0000313" key="9">
    <source>
        <dbReference type="EMBL" id="KAA8536606.1"/>
    </source>
</evidence>
<name>A0A5J5B2Y3_9ASTE</name>
<keyword evidence="3" id="KW-0677">Repeat</keyword>
<feature type="domain" description="Disease resistance protein At4g27190-like leucine-rich repeats" evidence="7">
    <location>
        <begin position="852"/>
        <end position="943"/>
    </location>
</feature>
<evidence type="ECO:0000256" key="5">
    <source>
        <dbReference type="SAM" id="Coils"/>
    </source>
</evidence>
<dbReference type="InterPro" id="IPR057135">
    <property type="entry name" value="At4g27190-like_LRR"/>
</dbReference>
<gene>
    <name evidence="9" type="ORF">F0562_029084</name>
</gene>
<evidence type="ECO:0000256" key="1">
    <source>
        <dbReference type="ARBA" id="ARBA00008894"/>
    </source>
</evidence>
<dbReference type="Gene3D" id="3.40.50.300">
    <property type="entry name" value="P-loop containing nucleotide triphosphate hydrolases"/>
    <property type="match status" value="1"/>
</dbReference>
<dbReference type="PROSITE" id="PS51450">
    <property type="entry name" value="LRR"/>
    <property type="match status" value="1"/>
</dbReference>
<dbReference type="PANTHER" id="PTHR33463:SF209">
    <property type="entry name" value="DISEASE RESISTANCE PROTEIN RPS2-LIKE"/>
    <property type="match status" value="1"/>
</dbReference>
<dbReference type="InterPro" id="IPR055414">
    <property type="entry name" value="LRR_R13L4/SHOC2-like"/>
</dbReference>
<dbReference type="InterPro" id="IPR027417">
    <property type="entry name" value="P-loop_NTPase"/>
</dbReference>
<dbReference type="Proteomes" id="UP000325577">
    <property type="component" value="Linkage Group LG16"/>
</dbReference>
<dbReference type="InterPro" id="IPR002182">
    <property type="entry name" value="NB-ARC"/>
</dbReference>
<keyword evidence="10" id="KW-1185">Reference proteome</keyword>